<proteinExistence type="predicted"/>
<dbReference type="Proteomes" id="UP000000933">
    <property type="component" value="Chromosome"/>
</dbReference>
<organism evidence="2 3">
    <name type="scientific">Salinibacter ruber (strain M8)</name>
    <dbReference type="NCBI Taxonomy" id="761659"/>
    <lineage>
        <taxon>Bacteria</taxon>
        <taxon>Pseudomonadati</taxon>
        <taxon>Rhodothermota</taxon>
        <taxon>Rhodothermia</taxon>
        <taxon>Rhodothermales</taxon>
        <taxon>Salinibacteraceae</taxon>
        <taxon>Salinibacter</taxon>
    </lineage>
</organism>
<dbReference type="InterPro" id="IPR029062">
    <property type="entry name" value="Class_I_gatase-like"/>
</dbReference>
<dbReference type="Pfam" id="PF00246">
    <property type="entry name" value="Peptidase_M14"/>
    <property type="match status" value="1"/>
</dbReference>
<name>D5H9G3_SALRM</name>
<dbReference type="GO" id="GO:0006508">
    <property type="term" value="P:proteolysis"/>
    <property type="evidence" value="ECO:0007669"/>
    <property type="project" value="InterPro"/>
</dbReference>
<evidence type="ECO:0000259" key="1">
    <source>
        <dbReference type="SMART" id="SM00631"/>
    </source>
</evidence>
<dbReference type="InterPro" id="IPR000834">
    <property type="entry name" value="Peptidase_M14"/>
</dbReference>
<evidence type="ECO:0000313" key="2">
    <source>
        <dbReference type="EMBL" id="CBH24668.1"/>
    </source>
</evidence>
<dbReference type="SMART" id="SM00631">
    <property type="entry name" value="Zn_pept"/>
    <property type="match status" value="1"/>
</dbReference>
<dbReference type="KEGG" id="srm:SRM_01747"/>
<dbReference type="CDD" id="cd06238">
    <property type="entry name" value="M14-like"/>
    <property type="match status" value="1"/>
</dbReference>
<dbReference type="EMBL" id="FP565814">
    <property type="protein sequence ID" value="CBH24668.1"/>
    <property type="molecule type" value="Genomic_DNA"/>
</dbReference>
<accession>D5H9G3</accession>
<reference evidence="3" key="2">
    <citation type="submission" date="2010-04" db="EMBL/GenBank/DDBJ databases">
        <title>Genome sequence of Salinibacter ruber M8.</title>
        <authorList>
            <consortium name="Genoscope"/>
        </authorList>
    </citation>
    <scope>NUCLEOTIDE SEQUENCE [LARGE SCALE GENOMIC DNA]</scope>
    <source>
        <strain evidence="3">M8</strain>
    </source>
</reference>
<dbReference type="Gene3D" id="3.40.630.10">
    <property type="entry name" value="Zn peptidases"/>
    <property type="match status" value="1"/>
</dbReference>
<dbReference type="GO" id="GO:0004181">
    <property type="term" value="F:metallocarboxypeptidase activity"/>
    <property type="evidence" value="ECO:0007669"/>
    <property type="project" value="InterPro"/>
</dbReference>
<feature type="domain" description="Peptidase M14" evidence="1">
    <location>
        <begin position="107"/>
        <end position="394"/>
    </location>
</feature>
<dbReference type="GO" id="GO:0008270">
    <property type="term" value="F:zinc ion binding"/>
    <property type="evidence" value="ECO:0007669"/>
    <property type="project" value="InterPro"/>
</dbReference>
<dbReference type="AlphaFoldDB" id="D5H9G3"/>
<reference evidence="2 3" key="1">
    <citation type="journal article" date="2010" name="ISME J.">
        <title>Fine-scale evolution: genomic, phenotypic and ecological differentiation in two coexisting Salinibacter ruber strains.</title>
        <authorList>
            <person name="Pena A."/>
            <person name="Teeling H."/>
            <person name="Huerta-Cepas J."/>
            <person name="Santos F."/>
            <person name="Yarza P."/>
            <person name="Brito-Echeverria J."/>
            <person name="Lucio M."/>
            <person name="Schmitt-Kopplin P."/>
            <person name="Meseguer I."/>
            <person name="Schenowitz C."/>
            <person name="Dossat C."/>
            <person name="Barbe V."/>
            <person name="Dopazo J."/>
            <person name="Rossello-Mora R."/>
            <person name="Schuler M."/>
            <person name="Glockner F.O."/>
            <person name="Amann R."/>
            <person name="Gabaldon T."/>
            <person name="Anton J."/>
        </authorList>
    </citation>
    <scope>NUCLEOTIDE SEQUENCE [LARGE SCALE GENOMIC DNA]</scope>
    <source>
        <strain evidence="2 3">M8</strain>
    </source>
</reference>
<dbReference type="SUPFAM" id="SSF52317">
    <property type="entry name" value="Class I glutamine amidotransferase-like"/>
    <property type="match status" value="1"/>
</dbReference>
<dbReference type="HOGENOM" id="CLU_323582_0_0_10"/>
<sequence length="907" mass="100215">MHSRARLSFHEAVISPAVVNRYTTSVFSFLRSAFAFDAPCALMSPRSSLRRLAALGAILVGLCLTAAPASGQDLPLAMDTPLPGTDSYDDAIPTPTEVIGHEIGTRHTRPAQVVRYFEAVAAASDRVQLREHGRTYEGRRLIHAVVTSTDNQENLDQIQRANRRAATAPTQVSDEDLQDRPAVVLMGYSIHGDEASGTEAAILLLYHLAAGSGPDVEAALENAVTLIDPMFNPDGRDRFVDWVNGNRGGTPTADPQDREHNQPWPGGRTNHYWFDLNRDWLPAQHPSSQGRLDYFHNWKPQVLTDFHEMGSEATYFFQPGVQSRTNPNTPDMNQELTGRIAERHGEYLDQIGSLYYTRETFDDFYYGKGSTYPDINGSIGILFEQASSRALRKETSKGELTYPFTVRNQFMTSLSTMRAVVELRTDLLEYQRDFFANRDEALQDTETEAFLVDRSAQPTRARALAQVLDRHEVRMFDLDESVQANGTTFRPGDAYMVPLDQPQGRFVKAAMERTSTYPDSIFYDVSTWSLPLAFGVEHAAVSDAPAQGQRLQDPSYESGEVVGGRSEYTYVLPWGKYYAPRAVQRLHNNDIRPRVMTEPFTARVNGSSQSFDRGAIVVQVQQRGVAADSIHQVVQRIAEDDYVDVYAVDQGMTPQGPDLGSAGSDILDPPKVAIITGTGGGSRYSGTSAYNAGEVWHLLSERMNVPVSLVDLSDVQYADLDRYNTMVLAGGSFNDLPTDDIENWVRNGGTLIGVEDAVEWPIEQGMVDLEERELDVDSLVQDQSYADLDNAYGAQGIGGSIFETNLDPTHPVAYGYDESVPVFRVGTGFYDPSDEPGASVGTYDATPRLSGYLSDEQTEQARGAASIEAHEVGGGQVILFMDNPNFRAFWYGTNGLFLNAVHFGQIL</sequence>
<dbReference type="PATRIC" id="fig|761659.10.peg.1902"/>
<evidence type="ECO:0000313" key="3">
    <source>
        <dbReference type="Proteomes" id="UP000000933"/>
    </source>
</evidence>
<protein>
    <recommendedName>
        <fullName evidence="1">Peptidase M14 domain-containing protein</fullName>
    </recommendedName>
</protein>
<gene>
    <name evidence="2" type="ordered locus">SRM_01747</name>
</gene>
<dbReference type="SUPFAM" id="SSF53187">
    <property type="entry name" value="Zn-dependent exopeptidases"/>
    <property type="match status" value="1"/>
</dbReference>